<dbReference type="PANTHER" id="PTHR43047">
    <property type="entry name" value="TWO-COMPONENT HISTIDINE PROTEIN KINASE"/>
    <property type="match status" value="1"/>
</dbReference>
<evidence type="ECO:0000313" key="20">
    <source>
        <dbReference type="Proteomes" id="UP000217895"/>
    </source>
</evidence>
<proteinExistence type="inferred from homology"/>
<feature type="transmembrane region" description="Helical" evidence="16">
    <location>
        <begin position="21"/>
        <end position="41"/>
    </location>
</feature>
<dbReference type="Gene3D" id="3.30.450.20">
    <property type="entry name" value="PAS domain"/>
    <property type="match status" value="1"/>
</dbReference>
<keyword evidence="6" id="KW-0808">Transferase</keyword>
<dbReference type="CDD" id="cd00156">
    <property type="entry name" value="REC"/>
    <property type="match status" value="1"/>
</dbReference>
<dbReference type="EMBL" id="AP018203">
    <property type="protein sequence ID" value="BAY58368.1"/>
    <property type="molecule type" value="Genomic_DNA"/>
</dbReference>
<keyword evidence="16" id="KW-0812">Transmembrane</keyword>
<comment type="catalytic activity">
    <reaction evidence="1">
        <text>ATP + protein L-histidine = ADP + protein N-phospho-L-histidine.</text>
        <dbReference type="EC" id="2.7.13.3"/>
    </reaction>
</comment>
<dbReference type="GO" id="GO:0016020">
    <property type="term" value="C:membrane"/>
    <property type="evidence" value="ECO:0007669"/>
    <property type="project" value="UniProtKB-SubCell"/>
</dbReference>
<gene>
    <name evidence="19" type="ORF">NIES2135_52410</name>
</gene>
<evidence type="ECO:0000256" key="8">
    <source>
        <dbReference type="ARBA" id="ARBA00022777"/>
    </source>
</evidence>
<feature type="transmembrane region" description="Helical" evidence="16">
    <location>
        <begin position="309"/>
        <end position="336"/>
    </location>
</feature>
<dbReference type="InterPro" id="IPR003594">
    <property type="entry name" value="HATPase_dom"/>
</dbReference>
<comment type="subcellular location">
    <subcellularLocation>
        <location evidence="2">Membrane</location>
    </subcellularLocation>
</comment>
<keyword evidence="16" id="KW-1133">Transmembrane helix</keyword>
<evidence type="ECO:0000256" key="12">
    <source>
        <dbReference type="ARBA" id="ARBA00023306"/>
    </source>
</evidence>
<keyword evidence="20" id="KW-1185">Reference proteome</keyword>
<keyword evidence="9" id="KW-0067">ATP-binding</keyword>
<dbReference type="InterPro" id="IPR036890">
    <property type="entry name" value="HATPase_C_sf"/>
</dbReference>
<keyword evidence="12" id="KW-0131">Cell cycle</keyword>
<protein>
    <recommendedName>
        <fullName evidence="13">Circadian input-output histidine kinase CikA</fullName>
        <ecNumber evidence="4">2.7.13.3</ecNumber>
    </recommendedName>
</protein>
<evidence type="ECO:0000256" key="16">
    <source>
        <dbReference type="SAM" id="Phobius"/>
    </source>
</evidence>
<evidence type="ECO:0000256" key="13">
    <source>
        <dbReference type="ARBA" id="ARBA00074306"/>
    </source>
</evidence>
<dbReference type="SUPFAM" id="SSF52172">
    <property type="entry name" value="CheY-like"/>
    <property type="match status" value="1"/>
</dbReference>
<dbReference type="Gene3D" id="1.10.287.130">
    <property type="match status" value="1"/>
</dbReference>
<keyword evidence="5 14" id="KW-0597">Phosphoprotein</keyword>
<evidence type="ECO:0000256" key="2">
    <source>
        <dbReference type="ARBA" id="ARBA00004370"/>
    </source>
</evidence>
<evidence type="ECO:0000256" key="9">
    <source>
        <dbReference type="ARBA" id="ARBA00022840"/>
    </source>
</evidence>
<evidence type="ECO:0000313" key="19">
    <source>
        <dbReference type="EMBL" id="BAY58368.1"/>
    </source>
</evidence>
<dbReference type="InterPro" id="IPR005467">
    <property type="entry name" value="His_kinase_dom"/>
</dbReference>
<dbReference type="CDD" id="cd00082">
    <property type="entry name" value="HisKA"/>
    <property type="match status" value="1"/>
</dbReference>
<feature type="domain" description="Response regulatory" evidence="18">
    <location>
        <begin position="681"/>
        <end position="797"/>
    </location>
</feature>
<name>A0A1Z4JNZ2_LEPBY</name>
<dbReference type="PROSITE" id="PS50110">
    <property type="entry name" value="RESPONSE_REGULATORY"/>
    <property type="match status" value="1"/>
</dbReference>
<dbReference type="InterPro" id="IPR011006">
    <property type="entry name" value="CheY-like_superfamily"/>
</dbReference>
<dbReference type="InterPro" id="IPR001789">
    <property type="entry name" value="Sig_transdc_resp-reg_receiver"/>
</dbReference>
<dbReference type="InterPro" id="IPR003661">
    <property type="entry name" value="HisK_dim/P_dom"/>
</dbReference>
<evidence type="ECO:0000256" key="15">
    <source>
        <dbReference type="SAM" id="Coils"/>
    </source>
</evidence>
<keyword evidence="7" id="KW-0547">Nucleotide-binding</keyword>
<dbReference type="Pfam" id="PF22673">
    <property type="entry name" value="MCP-like_PDC_1"/>
    <property type="match status" value="1"/>
</dbReference>
<dbReference type="Gene3D" id="3.30.565.10">
    <property type="entry name" value="Histidine kinase-like ATPase, C-terminal domain"/>
    <property type="match status" value="1"/>
</dbReference>
<accession>A0A1Z4JNZ2</accession>
<dbReference type="Proteomes" id="UP000217895">
    <property type="component" value="Chromosome"/>
</dbReference>
<dbReference type="AlphaFoldDB" id="A0A1Z4JNZ2"/>
<evidence type="ECO:0000256" key="7">
    <source>
        <dbReference type="ARBA" id="ARBA00022741"/>
    </source>
</evidence>
<evidence type="ECO:0000256" key="10">
    <source>
        <dbReference type="ARBA" id="ARBA00023012"/>
    </source>
</evidence>
<dbReference type="FunFam" id="1.10.287.130:FF:000038">
    <property type="entry name" value="Sensory transduction histidine kinase"/>
    <property type="match status" value="1"/>
</dbReference>
<dbReference type="Gene3D" id="3.40.50.2300">
    <property type="match status" value="1"/>
</dbReference>
<dbReference type="GO" id="GO:0005524">
    <property type="term" value="F:ATP binding"/>
    <property type="evidence" value="ECO:0007669"/>
    <property type="project" value="UniProtKB-KW"/>
</dbReference>
<feature type="domain" description="Histidine kinase" evidence="17">
    <location>
        <begin position="436"/>
        <end position="656"/>
    </location>
</feature>
<dbReference type="EC" id="2.7.13.3" evidence="4"/>
<evidence type="ECO:0000259" key="18">
    <source>
        <dbReference type="PROSITE" id="PS50110"/>
    </source>
</evidence>
<keyword evidence="8 19" id="KW-0418">Kinase</keyword>
<evidence type="ECO:0000259" key="17">
    <source>
        <dbReference type="PROSITE" id="PS50109"/>
    </source>
</evidence>
<dbReference type="SUPFAM" id="SSF47384">
    <property type="entry name" value="Homodimeric domain of signal transducing histidine kinase"/>
    <property type="match status" value="1"/>
</dbReference>
<keyword evidence="15" id="KW-0175">Coiled coil</keyword>
<reference evidence="19 20" key="1">
    <citation type="submission" date="2017-06" db="EMBL/GenBank/DDBJ databases">
        <title>Genome sequencing of cyanobaciteial culture collection at National Institute for Environmental Studies (NIES).</title>
        <authorList>
            <person name="Hirose Y."/>
            <person name="Shimura Y."/>
            <person name="Fujisawa T."/>
            <person name="Nakamura Y."/>
            <person name="Kawachi M."/>
        </authorList>
    </citation>
    <scope>NUCLEOTIDE SEQUENCE [LARGE SCALE GENOMIC DNA]</scope>
    <source>
        <strain evidence="19 20">NIES-2135</strain>
    </source>
</reference>
<evidence type="ECO:0000256" key="1">
    <source>
        <dbReference type="ARBA" id="ARBA00000085"/>
    </source>
</evidence>
<dbReference type="CDD" id="cd12913">
    <property type="entry name" value="PDC1_MCP_like"/>
    <property type="match status" value="1"/>
</dbReference>
<feature type="coiled-coil region" evidence="15">
    <location>
        <begin position="53"/>
        <end position="80"/>
    </location>
</feature>
<organism evidence="19 20">
    <name type="scientific">Leptolyngbya boryana NIES-2135</name>
    <dbReference type="NCBI Taxonomy" id="1973484"/>
    <lineage>
        <taxon>Bacteria</taxon>
        <taxon>Bacillati</taxon>
        <taxon>Cyanobacteriota</taxon>
        <taxon>Cyanophyceae</taxon>
        <taxon>Leptolyngbyales</taxon>
        <taxon>Leptolyngbyaceae</taxon>
        <taxon>Leptolyngbya group</taxon>
        <taxon>Leptolyngbya</taxon>
    </lineage>
</organism>
<dbReference type="CDD" id="cd16922">
    <property type="entry name" value="HATPase_EvgS-ArcB-TorS-like"/>
    <property type="match status" value="1"/>
</dbReference>
<dbReference type="SMART" id="SM00388">
    <property type="entry name" value="HisKA"/>
    <property type="match status" value="1"/>
</dbReference>
<dbReference type="SMART" id="SM00387">
    <property type="entry name" value="HATPase_c"/>
    <property type="match status" value="1"/>
</dbReference>
<dbReference type="SUPFAM" id="SSF55874">
    <property type="entry name" value="ATPase domain of HSP90 chaperone/DNA topoisomerase II/histidine kinase"/>
    <property type="match status" value="1"/>
</dbReference>
<evidence type="ECO:0000256" key="5">
    <source>
        <dbReference type="ARBA" id="ARBA00022553"/>
    </source>
</evidence>
<dbReference type="Pfam" id="PF02518">
    <property type="entry name" value="HATPase_c"/>
    <property type="match status" value="1"/>
</dbReference>
<evidence type="ECO:0000256" key="6">
    <source>
        <dbReference type="ARBA" id="ARBA00022679"/>
    </source>
</evidence>
<dbReference type="Pfam" id="PF00072">
    <property type="entry name" value="Response_reg"/>
    <property type="match status" value="1"/>
</dbReference>
<keyword evidence="11 16" id="KW-0472">Membrane</keyword>
<sequence length="894" mass="100721">MVSILTLTMKKALRHSIGSNLFIYVLSGALIGLGGMSYFFYRTLEKNAESEIQSRLKTQVRSIESQLAKVEQSTEDLEASVRTLHNLGVKDADAYKQLVFELFQRRSPLTMAFGFGQLSNQVVPDRQWYWPYFYVDQKAPGQIGQLLPAPNQHIRFADLFQDDDYPNKAYYKDVIRAGQDIWLEPYLWYGQTLTTFSSFIFDDQNRAIGVTGLDINVSVLSEQLYTSVKSGGGYFAILSEKGNLLTYPPDQAKAKKLASHKDVPELDRVWQQIQGQQAGILQAEGSYWAYERVRGTNWTMLASVPRSIILLPVLSITVGGAVGAGTVLAIVVFLFVRRLNSRLEPILVGCNQLAEADAQRLSRLNRELTETETSTSSIQHADELEVLESAFQRMAAQINESFEELELRVEARTSELKHAKELADSANRAKSEFLANMSHELRTPLNGILGYTQILQRSTRLDIKEQRGIGVIHQCATHLLTLINDVLDLSKIEARKMELNSVDFSLSSFLQSVVEMCSIRAEQRGIEFRYQFQSTLPKYVHADEKRLRQVLINLLGNAIKFTEQGKVTFSVLTCSEGSPYNLRFEVEDTGSGMTPEQLQKIFLPFEQVGGVEKRSEGTGLGLTISQTIVQLMGGTIQVESQLGQGSRFWFEIPLAAAIDNVPQTPDFNASRIIGMIGSRRKILIVDDREENRLVLRSLLEPIGFEIFEAETGRAGLNEVLRIHPDLLITDLMMPEMQGDELLIQIRKMSEFQDLRAIMSSASVFEEDRQISVDAGADAFLPKPIEAYVLFDLLQQLLQLEWIYDDSKSESELAQPPESPTSDAVELPDPSVLSGLYDLARKGLLNDLTQQLETLESANPMLKPFCHLISTWAEDFQLKKIRTFLEQHLVDKERS</sequence>
<dbReference type="CDD" id="cd18774">
    <property type="entry name" value="PDC2_HK_sensor"/>
    <property type="match status" value="1"/>
</dbReference>
<dbReference type="PANTHER" id="PTHR43047:SF64">
    <property type="entry name" value="HISTIDINE KINASE CONTAINING CHEY-HOMOLOGOUS RECEIVER DOMAIN AND PAS DOMAIN-RELATED"/>
    <property type="match status" value="1"/>
</dbReference>
<dbReference type="PROSITE" id="PS50109">
    <property type="entry name" value="HIS_KIN"/>
    <property type="match status" value="1"/>
</dbReference>
<dbReference type="InterPro" id="IPR036097">
    <property type="entry name" value="HisK_dim/P_sf"/>
</dbReference>
<dbReference type="InterPro" id="IPR004358">
    <property type="entry name" value="Sig_transdc_His_kin-like_C"/>
</dbReference>
<dbReference type="FunFam" id="3.30.565.10:FF:000010">
    <property type="entry name" value="Sensor histidine kinase RcsC"/>
    <property type="match status" value="1"/>
</dbReference>
<dbReference type="PRINTS" id="PR00344">
    <property type="entry name" value="BCTRLSENSOR"/>
</dbReference>
<dbReference type="SMART" id="SM00448">
    <property type="entry name" value="REC"/>
    <property type="match status" value="1"/>
</dbReference>
<evidence type="ECO:0000256" key="3">
    <source>
        <dbReference type="ARBA" id="ARBA00006402"/>
    </source>
</evidence>
<evidence type="ECO:0000256" key="11">
    <source>
        <dbReference type="ARBA" id="ARBA00023136"/>
    </source>
</evidence>
<feature type="modified residue" description="4-aspartylphosphate" evidence="14">
    <location>
        <position position="730"/>
    </location>
</feature>
<evidence type="ECO:0000256" key="4">
    <source>
        <dbReference type="ARBA" id="ARBA00012438"/>
    </source>
</evidence>
<dbReference type="GO" id="GO:0000155">
    <property type="term" value="F:phosphorelay sensor kinase activity"/>
    <property type="evidence" value="ECO:0007669"/>
    <property type="project" value="InterPro"/>
</dbReference>
<keyword evidence="10" id="KW-0902">Two-component regulatory system</keyword>
<evidence type="ECO:0000256" key="14">
    <source>
        <dbReference type="PROSITE-ProRule" id="PRU00169"/>
    </source>
</evidence>
<comment type="similarity">
    <text evidence="3">In the N-terminal section; belongs to the phytochrome family.</text>
</comment>
<dbReference type="Pfam" id="PF00512">
    <property type="entry name" value="HisKA"/>
    <property type="match status" value="1"/>
</dbReference>